<evidence type="ECO:0000256" key="1">
    <source>
        <dbReference type="ARBA" id="ARBA00023015"/>
    </source>
</evidence>
<dbReference type="Proteomes" id="UP000475214">
    <property type="component" value="Unassembled WGS sequence"/>
</dbReference>
<keyword evidence="1" id="KW-0805">Transcription regulation</keyword>
<evidence type="ECO:0000256" key="4">
    <source>
        <dbReference type="SAM" id="MobiDB-lite"/>
    </source>
</evidence>
<dbReference type="SUPFAM" id="SSF47413">
    <property type="entry name" value="lambda repressor-like DNA-binding domains"/>
    <property type="match status" value="1"/>
</dbReference>
<dbReference type="SMART" id="SM00354">
    <property type="entry name" value="HTH_LACI"/>
    <property type="match status" value="1"/>
</dbReference>
<dbReference type="SUPFAM" id="SSF53822">
    <property type="entry name" value="Periplasmic binding protein-like I"/>
    <property type="match status" value="1"/>
</dbReference>
<keyword evidence="3" id="KW-0804">Transcription</keyword>
<evidence type="ECO:0000313" key="7">
    <source>
        <dbReference type="Proteomes" id="UP000475214"/>
    </source>
</evidence>
<dbReference type="InterPro" id="IPR000843">
    <property type="entry name" value="HTH_LacI"/>
</dbReference>
<accession>A0A6L9SJE8</accession>
<reference evidence="6 7" key="1">
    <citation type="submission" date="2020-02" db="EMBL/GenBank/DDBJ databases">
        <authorList>
            <person name="Li X.-J."/>
            <person name="Han X.-M."/>
        </authorList>
    </citation>
    <scope>NUCLEOTIDE SEQUENCE [LARGE SCALE GENOMIC DNA]</scope>
    <source>
        <strain evidence="6 7">CCTCC AB 2017055</strain>
    </source>
</reference>
<organism evidence="6 7">
    <name type="scientific">Phytoactinopolyspora halotolerans</name>
    <dbReference type="NCBI Taxonomy" id="1981512"/>
    <lineage>
        <taxon>Bacteria</taxon>
        <taxon>Bacillati</taxon>
        <taxon>Actinomycetota</taxon>
        <taxon>Actinomycetes</taxon>
        <taxon>Jiangellales</taxon>
        <taxon>Jiangellaceae</taxon>
        <taxon>Phytoactinopolyspora</taxon>
    </lineage>
</organism>
<dbReference type="GO" id="GO:0000976">
    <property type="term" value="F:transcription cis-regulatory region binding"/>
    <property type="evidence" value="ECO:0007669"/>
    <property type="project" value="TreeGrafter"/>
</dbReference>
<dbReference type="EMBL" id="JAAGOA010000030">
    <property type="protein sequence ID" value="NEE04200.1"/>
    <property type="molecule type" value="Genomic_DNA"/>
</dbReference>
<dbReference type="PANTHER" id="PTHR30146:SF109">
    <property type="entry name" value="HTH-TYPE TRANSCRIPTIONAL REGULATOR GALS"/>
    <property type="match status" value="1"/>
</dbReference>
<evidence type="ECO:0000256" key="2">
    <source>
        <dbReference type="ARBA" id="ARBA00023125"/>
    </source>
</evidence>
<dbReference type="Pfam" id="PF00532">
    <property type="entry name" value="Peripla_BP_1"/>
    <property type="match status" value="1"/>
</dbReference>
<dbReference type="Gene3D" id="1.10.260.40">
    <property type="entry name" value="lambda repressor-like DNA-binding domains"/>
    <property type="match status" value="1"/>
</dbReference>
<name>A0A6L9SJE8_9ACTN</name>
<dbReference type="PROSITE" id="PS50932">
    <property type="entry name" value="HTH_LACI_2"/>
    <property type="match status" value="1"/>
</dbReference>
<dbReference type="Pfam" id="PF00356">
    <property type="entry name" value="LacI"/>
    <property type="match status" value="1"/>
</dbReference>
<dbReference type="InterPro" id="IPR028082">
    <property type="entry name" value="Peripla_BP_I"/>
</dbReference>
<dbReference type="RefSeq" id="WP_163744524.1">
    <property type="nucleotide sequence ID" value="NZ_JAAGOA010000030.1"/>
</dbReference>
<dbReference type="CDD" id="cd06267">
    <property type="entry name" value="PBP1_LacI_sugar_binding-like"/>
    <property type="match status" value="1"/>
</dbReference>
<feature type="region of interest" description="Disordered" evidence="4">
    <location>
        <begin position="1"/>
        <end position="35"/>
    </location>
</feature>
<dbReference type="GO" id="GO:0003700">
    <property type="term" value="F:DNA-binding transcription factor activity"/>
    <property type="evidence" value="ECO:0007669"/>
    <property type="project" value="TreeGrafter"/>
</dbReference>
<keyword evidence="7" id="KW-1185">Reference proteome</keyword>
<feature type="domain" description="HTH lacI-type" evidence="5">
    <location>
        <begin position="12"/>
        <end position="66"/>
    </location>
</feature>
<dbReference type="PANTHER" id="PTHR30146">
    <property type="entry name" value="LACI-RELATED TRANSCRIPTIONAL REPRESSOR"/>
    <property type="match status" value="1"/>
</dbReference>
<comment type="caution">
    <text evidence="6">The sequence shown here is derived from an EMBL/GenBank/DDBJ whole genome shotgun (WGS) entry which is preliminary data.</text>
</comment>
<dbReference type="AlphaFoldDB" id="A0A6L9SJE8"/>
<proteinExistence type="predicted"/>
<dbReference type="CDD" id="cd01392">
    <property type="entry name" value="HTH_LacI"/>
    <property type="match status" value="1"/>
</dbReference>
<evidence type="ECO:0000313" key="6">
    <source>
        <dbReference type="EMBL" id="NEE04200.1"/>
    </source>
</evidence>
<dbReference type="InterPro" id="IPR001761">
    <property type="entry name" value="Peripla_BP/Lac1_sug-bd_dom"/>
</dbReference>
<evidence type="ECO:0000259" key="5">
    <source>
        <dbReference type="PROSITE" id="PS50932"/>
    </source>
</evidence>
<gene>
    <name evidence="6" type="ORF">G1H10_28920</name>
</gene>
<protein>
    <submittedName>
        <fullName evidence="6">LacI family transcriptional regulator</fullName>
    </submittedName>
</protein>
<sequence>MTATAPGPSRRPTLSDVARRAGVSPMSVSRSLRGDTGVSAATRARVLEAVDELGYRPNDSARSLKLGRGSDLIGVVVTHFSNPFYSRLALGVEEVIEKRGKRVILGNTEEDPDRERELVQNLLERRVDGIVVVPSSYDHSHMNEPAMRGTPVVLAGRPPVGLDADCVLVDDFGGAHEVTRRLLAEGHRRIAFIGTPPAAYTGAERYRGYCAALDEQGVRVTSRYVDRSGTDTVTAEAAAARMLRLSTPPTAIFAANNRLALGVLRAIGSRDQIGFAAFDDLEYASLLDRSMTYVSFDAEQMGRGAGELLLRRLDERSAGGEERAERPASRVVVHVDVVTQHARSREPRQD</sequence>
<dbReference type="Gene3D" id="3.40.50.2300">
    <property type="match status" value="2"/>
</dbReference>
<evidence type="ECO:0000256" key="3">
    <source>
        <dbReference type="ARBA" id="ARBA00023163"/>
    </source>
</evidence>
<dbReference type="InterPro" id="IPR010982">
    <property type="entry name" value="Lambda_DNA-bd_dom_sf"/>
</dbReference>
<keyword evidence="2" id="KW-0238">DNA-binding</keyword>